<dbReference type="SMART" id="SM01232">
    <property type="entry name" value="H2TH"/>
    <property type="match status" value="1"/>
</dbReference>
<evidence type="ECO:0000256" key="5">
    <source>
        <dbReference type="ARBA" id="ARBA00022723"/>
    </source>
</evidence>
<evidence type="ECO:0000256" key="3">
    <source>
        <dbReference type="ARBA" id="ARBA00009409"/>
    </source>
</evidence>
<dbReference type="PROSITE" id="PS51068">
    <property type="entry name" value="FPG_CAT"/>
    <property type="match status" value="1"/>
</dbReference>
<evidence type="ECO:0000256" key="14">
    <source>
        <dbReference type="ARBA" id="ARBA00023295"/>
    </source>
</evidence>
<accession>A0A381WKS0</accession>
<dbReference type="InterPro" id="IPR012319">
    <property type="entry name" value="FPG_cat"/>
</dbReference>
<dbReference type="Pfam" id="PF01149">
    <property type="entry name" value="Fapy_DNA_glyco"/>
    <property type="match status" value="1"/>
</dbReference>
<comment type="catalytic activity">
    <reaction evidence="15">
        <text>2'-deoxyribonucleotide-(2'-deoxyribose 5'-phosphate)-2'-deoxyribonucleotide-DNA = a 3'-end 2'-deoxyribonucleotide-(2,3-dehydro-2,3-deoxyribose 5'-phosphate)-DNA + a 5'-end 5'-phospho-2'-deoxyribonucleoside-DNA + H(+)</text>
        <dbReference type="Rhea" id="RHEA:66592"/>
        <dbReference type="Rhea" id="RHEA-COMP:13180"/>
        <dbReference type="Rhea" id="RHEA-COMP:16897"/>
        <dbReference type="Rhea" id="RHEA-COMP:17067"/>
        <dbReference type="ChEBI" id="CHEBI:15378"/>
        <dbReference type="ChEBI" id="CHEBI:136412"/>
        <dbReference type="ChEBI" id="CHEBI:157695"/>
        <dbReference type="ChEBI" id="CHEBI:167181"/>
        <dbReference type="EC" id="4.2.99.18"/>
    </reaction>
</comment>
<name>A0A381WKS0_9ZZZZ</name>
<evidence type="ECO:0000256" key="2">
    <source>
        <dbReference type="ARBA" id="ARBA00001947"/>
    </source>
</evidence>
<dbReference type="InterPro" id="IPR010979">
    <property type="entry name" value="Ribosomal_uS13-like_H2TH"/>
</dbReference>
<dbReference type="Pfam" id="PF06827">
    <property type="entry name" value="zf-FPG_IleRS"/>
    <property type="match status" value="1"/>
</dbReference>
<dbReference type="SUPFAM" id="SSF57716">
    <property type="entry name" value="Glucocorticoid receptor-like (DNA-binding domain)"/>
    <property type="match status" value="1"/>
</dbReference>
<dbReference type="SMART" id="SM00898">
    <property type="entry name" value="Fapy_DNA_glyco"/>
    <property type="match status" value="1"/>
</dbReference>
<keyword evidence="6" id="KW-0227">DNA damage</keyword>
<evidence type="ECO:0000256" key="10">
    <source>
        <dbReference type="ARBA" id="ARBA00023125"/>
    </source>
</evidence>
<evidence type="ECO:0008006" key="19">
    <source>
        <dbReference type="Google" id="ProtNLM"/>
    </source>
</evidence>
<evidence type="ECO:0000259" key="16">
    <source>
        <dbReference type="PROSITE" id="PS51066"/>
    </source>
</evidence>
<evidence type="ECO:0000256" key="8">
    <source>
        <dbReference type="ARBA" id="ARBA00022801"/>
    </source>
</evidence>
<evidence type="ECO:0000256" key="9">
    <source>
        <dbReference type="ARBA" id="ARBA00022833"/>
    </source>
</evidence>
<dbReference type="PROSITE" id="PS01242">
    <property type="entry name" value="ZF_FPG_1"/>
    <property type="match status" value="1"/>
</dbReference>
<dbReference type="InterPro" id="IPR015887">
    <property type="entry name" value="DNA_glyclase_Znf_dom_DNA_BS"/>
</dbReference>
<dbReference type="Pfam" id="PF06831">
    <property type="entry name" value="H2TH"/>
    <property type="match status" value="1"/>
</dbReference>
<gene>
    <name evidence="18" type="ORF">METZ01_LOCUS105411</name>
</gene>
<dbReference type="GO" id="GO:0034039">
    <property type="term" value="F:8-oxo-7,8-dihydroguanine DNA N-glycosylase activity"/>
    <property type="evidence" value="ECO:0007669"/>
    <property type="project" value="TreeGrafter"/>
</dbReference>
<evidence type="ECO:0000256" key="15">
    <source>
        <dbReference type="ARBA" id="ARBA00044632"/>
    </source>
</evidence>
<evidence type="ECO:0000313" key="18">
    <source>
        <dbReference type="EMBL" id="SVA52557.1"/>
    </source>
</evidence>
<dbReference type="Gene3D" id="3.20.190.10">
    <property type="entry name" value="MutM-like, N-terminal"/>
    <property type="match status" value="1"/>
</dbReference>
<evidence type="ECO:0000256" key="7">
    <source>
        <dbReference type="ARBA" id="ARBA00022771"/>
    </source>
</evidence>
<dbReference type="GO" id="GO:0140078">
    <property type="term" value="F:class I DNA-(apurinic or apyrimidinic site) endonuclease activity"/>
    <property type="evidence" value="ECO:0007669"/>
    <property type="project" value="UniProtKB-EC"/>
</dbReference>
<keyword evidence="13" id="KW-0511">Multifunctional enzyme</keyword>
<comment type="catalytic activity">
    <reaction evidence="1">
        <text>Hydrolysis of DNA containing ring-opened 7-methylguanine residues, releasing 2,6-diamino-4-hydroxy-5-(N-methyl)formamidopyrimidine.</text>
        <dbReference type="EC" id="3.2.2.23"/>
    </reaction>
</comment>
<dbReference type="GO" id="GO:0006284">
    <property type="term" value="P:base-excision repair"/>
    <property type="evidence" value="ECO:0007669"/>
    <property type="project" value="InterPro"/>
</dbReference>
<organism evidence="18">
    <name type="scientific">marine metagenome</name>
    <dbReference type="NCBI Taxonomy" id="408172"/>
    <lineage>
        <taxon>unclassified sequences</taxon>
        <taxon>metagenomes</taxon>
        <taxon>ecological metagenomes</taxon>
    </lineage>
</organism>
<dbReference type="FunFam" id="1.10.8.50:FF:000003">
    <property type="entry name" value="Formamidopyrimidine-DNA glycosylase"/>
    <property type="match status" value="1"/>
</dbReference>
<evidence type="ECO:0000256" key="13">
    <source>
        <dbReference type="ARBA" id="ARBA00023268"/>
    </source>
</evidence>
<dbReference type="GO" id="GO:0008270">
    <property type="term" value="F:zinc ion binding"/>
    <property type="evidence" value="ECO:0007669"/>
    <property type="project" value="UniProtKB-KW"/>
</dbReference>
<keyword evidence="11" id="KW-0234">DNA repair</keyword>
<keyword evidence="12" id="KW-0456">Lyase</keyword>
<evidence type="ECO:0000256" key="12">
    <source>
        <dbReference type="ARBA" id="ARBA00023239"/>
    </source>
</evidence>
<dbReference type="CDD" id="cd08966">
    <property type="entry name" value="EcFpg-like_N"/>
    <property type="match status" value="1"/>
</dbReference>
<evidence type="ECO:0000256" key="4">
    <source>
        <dbReference type="ARBA" id="ARBA00011245"/>
    </source>
</evidence>
<keyword evidence="14" id="KW-0326">Glycosidase</keyword>
<comment type="similarity">
    <text evidence="3">Belongs to the FPG family.</text>
</comment>
<dbReference type="NCBIfam" id="TIGR00577">
    <property type="entry name" value="fpg"/>
    <property type="match status" value="1"/>
</dbReference>
<dbReference type="InterPro" id="IPR020629">
    <property type="entry name" value="FPG_Glyclase"/>
</dbReference>
<dbReference type="InterPro" id="IPR010663">
    <property type="entry name" value="Znf_FPG/IleRS"/>
</dbReference>
<reference evidence="18" key="1">
    <citation type="submission" date="2018-05" db="EMBL/GenBank/DDBJ databases">
        <authorList>
            <person name="Lanie J.A."/>
            <person name="Ng W.-L."/>
            <person name="Kazmierczak K.M."/>
            <person name="Andrzejewski T.M."/>
            <person name="Davidsen T.M."/>
            <person name="Wayne K.J."/>
            <person name="Tettelin H."/>
            <person name="Glass J.I."/>
            <person name="Rusch D."/>
            <person name="Podicherti R."/>
            <person name="Tsui H.-C.T."/>
            <person name="Winkler M.E."/>
        </authorList>
    </citation>
    <scope>NUCLEOTIDE SEQUENCE</scope>
</reference>
<evidence type="ECO:0000256" key="11">
    <source>
        <dbReference type="ARBA" id="ARBA00023204"/>
    </source>
</evidence>
<dbReference type="GO" id="GO:0003684">
    <property type="term" value="F:damaged DNA binding"/>
    <property type="evidence" value="ECO:0007669"/>
    <property type="project" value="InterPro"/>
</dbReference>
<dbReference type="PANTHER" id="PTHR22993:SF9">
    <property type="entry name" value="FORMAMIDOPYRIMIDINE-DNA GLYCOSYLASE"/>
    <property type="match status" value="1"/>
</dbReference>
<keyword evidence="8" id="KW-0378">Hydrolase</keyword>
<keyword evidence="7" id="KW-0863">Zinc-finger</keyword>
<dbReference type="SUPFAM" id="SSF46946">
    <property type="entry name" value="S13-like H2TH domain"/>
    <property type="match status" value="1"/>
</dbReference>
<keyword evidence="9" id="KW-0862">Zinc</keyword>
<dbReference type="PROSITE" id="PS51066">
    <property type="entry name" value="ZF_FPG_2"/>
    <property type="match status" value="1"/>
</dbReference>
<proteinExistence type="inferred from homology"/>
<keyword evidence="5" id="KW-0479">Metal-binding</keyword>
<dbReference type="PANTHER" id="PTHR22993">
    <property type="entry name" value="FORMAMIDOPYRIMIDINE-DNA GLYCOSYLASE"/>
    <property type="match status" value="1"/>
</dbReference>
<dbReference type="InterPro" id="IPR035937">
    <property type="entry name" value="FPG_N"/>
</dbReference>
<dbReference type="Gene3D" id="1.10.8.50">
    <property type="match status" value="1"/>
</dbReference>
<dbReference type="EMBL" id="UINC01011981">
    <property type="protein sequence ID" value="SVA52557.1"/>
    <property type="molecule type" value="Genomic_DNA"/>
</dbReference>
<feature type="domain" description="Formamidopyrimidine-DNA glycosylase catalytic" evidence="17">
    <location>
        <begin position="1"/>
        <end position="96"/>
    </location>
</feature>
<protein>
    <recommendedName>
        <fullName evidence="19">DNA-(apurinic or apyrimidinic site) lyase</fullName>
    </recommendedName>
</protein>
<keyword evidence="10" id="KW-0238">DNA-binding</keyword>
<evidence type="ECO:0000259" key="17">
    <source>
        <dbReference type="PROSITE" id="PS51068"/>
    </source>
</evidence>
<evidence type="ECO:0000256" key="1">
    <source>
        <dbReference type="ARBA" id="ARBA00001668"/>
    </source>
</evidence>
<evidence type="ECO:0000256" key="6">
    <source>
        <dbReference type="ARBA" id="ARBA00022763"/>
    </source>
</evidence>
<dbReference type="AlphaFoldDB" id="A0A381WKS0"/>
<dbReference type="InterPro" id="IPR000214">
    <property type="entry name" value="Znf_DNA_glyclase/AP_lyase"/>
</dbReference>
<feature type="domain" description="FPG-type" evidence="16">
    <location>
        <begin position="216"/>
        <end position="250"/>
    </location>
</feature>
<dbReference type="SUPFAM" id="SSF81624">
    <property type="entry name" value="N-terminal domain of MutM-like DNA repair proteins"/>
    <property type="match status" value="1"/>
</dbReference>
<comment type="subunit">
    <text evidence="4">Monomer.</text>
</comment>
<dbReference type="NCBIfam" id="NF002211">
    <property type="entry name" value="PRK01103.1"/>
    <property type="match status" value="1"/>
</dbReference>
<comment type="cofactor">
    <cofactor evidence="2">
        <name>Zn(2+)</name>
        <dbReference type="ChEBI" id="CHEBI:29105"/>
    </cofactor>
</comment>
<dbReference type="InterPro" id="IPR015886">
    <property type="entry name" value="H2TH_FPG"/>
</dbReference>
<sequence length="257" mass="29111">MLGEQIIGIEPIWPKVLHNFIPEDLINETIDTHIEDVKRRAKFIIIQLPDHIIAVHLRMTGKLYFVKKNEVPNHASAVVKMKSGKSLIFDDVRKFGRFYLYNNLDPINSCHGPEPLDESFTIDLFLDIFTSRKRNIKAMLLDQSVVAGLGNIYVDESLWMSGIHPSSISNAIPKTKLVKLYKSIRTVLIAAIAAKGTTIINFYVNGESGKFADQLCIFGRAGKPCLQCGNEIKKIRVAGRGTYICRKCQLRYIKSRY</sequence>